<evidence type="ECO:0000313" key="5">
    <source>
        <dbReference type="EMBL" id="OHT24838.1"/>
    </source>
</evidence>
<evidence type="ECO:0000313" key="6">
    <source>
        <dbReference type="Proteomes" id="UP000179588"/>
    </source>
</evidence>
<evidence type="ECO:0000256" key="1">
    <source>
        <dbReference type="ARBA" id="ARBA00006484"/>
    </source>
</evidence>
<proteinExistence type="inferred from homology"/>
<dbReference type="FunFam" id="3.40.50.720:FF:000173">
    <property type="entry name" value="3-oxoacyl-[acyl-carrier protein] reductase"/>
    <property type="match status" value="1"/>
</dbReference>
<dbReference type="Pfam" id="PF13561">
    <property type="entry name" value="adh_short_C2"/>
    <property type="match status" value="1"/>
</dbReference>
<comment type="similarity">
    <text evidence="1">Belongs to the short-chain dehydrogenases/reductases (SDR) family.</text>
</comment>
<dbReference type="SUPFAM" id="SSF51735">
    <property type="entry name" value="NAD(P)-binding Rossmann-fold domains"/>
    <property type="match status" value="1"/>
</dbReference>
<gene>
    <name evidence="5" type="ORF">A3Q29_03860</name>
    <name evidence="4" type="ORF">RG298_002761</name>
</gene>
<dbReference type="CDD" id="cd05233">
    <property type="entry name" value="SDR_c"/>
    <property type="match status" value="1"/>
</dbReference>
<dbReference type="GO" id="GO:0016491">
    <property type="term" value="F:oxidoreductase activity"/>
    <property type="evidence" value="ECO:0007669"/>
    <property type="project" value="UniProtKB-KW"/>
</dbReference>
<evidence type="ECO:0000313" key="4">
    <source>
        <dbReference type="EMBL" id="EMJ5135013.1"/>
    </source>
</evidence>
<dbReference type="PANTHER" id="PTHR43639">
    <property type="entry name" value="OXIDOREDUCTASE, SHORT-CHAIN DEHYDROGENASE/REDUCTASE FAMILY (AFU_ORTHOLOGUE AFUA_5G02870)"/>
    <property type="match status" value="1"/>
</dbReference>
<dbReference type="PANTHER" id="PTHR43639:SF1">
    <property type="entry name" value="SHORT-CHAIN DEHYDROGENASE_REDUCTASE FAMILY PROTEIN"/>
    <property type="match status" value="1"/>
</dbReference>
<dbReference type="InterPro" id="IPR036291">
    <property type="entry name" value="NAD(P)-bd_dom_sf"/>
</dbReference>
<dbReference type="EMBL" id="LVIE01000112">
    <property type="protein sequence ID" value="OHT24838.1"/>
    <property type="molecule type" value="Genomic_DNA"/>
</dbReference>
<dbReference type="OrthoDB" id="20590at2"/>
<organism evidence="5 6">
    <name type="scientific">Providencia stuartii</name>
    <dbReference type="NCBI Taxonomy" id="588"/>
    <lineage>
        <taxon>Bacteria</taxon>
        <taxon>Pseudomonadati</taxon>
        <taxon>Pseudomonadota</taxon>
        <taxon>Gammaproteobacteria</taxon>
        <taxon>Enterobacterales</taxon>
        <taxon>Morganellaceae</taxon>
        <taxon>Providencia</taxon>
    </lineage>
</organism>
<keyword evidence="6" id="KW-1185">Reference proteome</keyword>
<evidence type="ECO:0000256" key="2">
    <source>
        <dbReference type="ARBA" id="ARBA00023002"/>
    </source>
</evidence>
<accession>A0A1S1HRX6</accession>
<dbReference type="InterPro" id="IPR002347">
    <property type="entry name" value="SDR_fam"/>
</dbReference>
<comment type="caution">
    <text evidence="5">The sequence shown here is derived from an EMBL/GenBank/DDBJ whole genome shotgun (WGS) entry which is preliminary data.</text>
</comment>
<dbReference type="PRINTS" id="PR00080">
    <property type="entry name" value="SDRFAMILY"/>
</dbReference>
<dbReference type="PRINTS" id="PR00081">
    <property type="entry name" value="GDHRDH"/>
</dbReference>
<reference evidence="5 6" key="1">
    <citation type="submission" date="2016-03" db="EMBL/GenBank/DDBJ databases">
        <title>Genome sequence of Providencia stuartii strain, isolated from the salivary glands of larval Lucilia sericata.</title>
        <authorList>
            <person name="Yuan Y."/>
            <person name="Zhang Y."/>
            <person name="Fu S."/>
            <person name="Crippen T.L."/>
            <person name="Visi D."/>
            <person name="Benbow M.E."/>
            <person name="Allen M."/>
            <person name="Tomberlin J.K."/>
            <person name="Sze S.-H."/>
            <person name="Tarone A.M."/>
        </authorList>
    </citation>
    <scope>NUCLEOTIDE SEQUENCE [LARGE SCALE GENOMIC DNA]</scope>
    <source>
        <strain evidence="5 6">Crippen</strain>
    </source>
</reference>
<protein>
    <submittedName>
        <fullName evidence="4">SDR family oxidoreductase</fullName>
    </submittedName>
    <submittedName>
        <fullName evidence="5">Sugar dehydrogenase</fullName>
    </submittedName>
</protein>
<dbReference type="SMART" id="SM00822">
    <property type="entry name" value="PKS_KR"/>
    <property type="match status" value="1"/>
</dbReference>
<name>A0A1S1HRX6_PROST</name>
<dbReference type="InterPro" id="IPR057326">
    <property type="entry name" value="KR_dom"/>
</dbReference>
<evidence type="ECO:0000259" key="3">
    <source>
        <dbReference type="SMART" id="SM00822"/>
    </source>
</evidence>
<dbReference type="RefSeq" id="WP_070927010.1">
    <property type="nucleotide sequence ID" value="NZ_CANMXG010000015.1"/>
</dbReference>
<dbReference type="Gene3D" id="3.40.50.720">
    <property type="entry name" value="NAD(P)-binding Rossmann-like Domain"/>
    <property type="match status" value="1"/>
</dbReference>
<dbReference type="Proteomes" id="UP000179588">
    <property type="component" value="Unassembled WGS sequence"/>
</dbReference>
<dbReference type="AlphaFoldDB" id="A0A1S1HRX6"/>
<keyword evidence="2" id="KW-0560">Oxidoreductase</keyword>
<reference evidence="4" key="2">
    <citation type="submission" date="2024-02" db="EMBL/GenBank/DDBJ databases">
        <authorList>
            <consortium name="Clinical and Environmental Microbiology Branch: Whole genome sequencing antimicrobial resistance pathogens in the healthcare setting"/>
        </authorList>
    </citation>
    <scope>NUCLEOTIDE SEQUENCE</scope>
    <source>
        <strain evidence="4">2021GO-0154</strain>
    </source>
</reference>
<dbReference type="InterPro" id="IPR020904">
    <property type="entry name" value="Sc_DH/Rdtase_CS"/>
</dbReference>
<dbReference type="PROSITE" id="PS00061">
    <property type="entry name" value="ADH_SHORT"/>
    <property type="match status" value="1"/>
</dbReference>
<feature type="domain" description="Ketoreductase" evidence="3">
    <location>
        <begin position="2"/>
        <end position="178"/>
    </location>
</feature>
<dbReference type="EMBL" id="ABMABF030000008">
    <property type="protein sequence ID" value="EMJ5135013.1"/>
    <property type="molecule type" value="Genomic_DNA"/>
</dbReference>
<sequence length="247" mass="26201">MKNVLITGGSRGIGRATAIQLAGLGMQVIINYKNNKVAADEVVNQITATGGKAVAIQANIADESEITQMFATIREQYGDLDYLVNNAGILFQHSTTEHLTAERINQVLATNVTGLLICSREFIKSARHFDSFQGKAIVNVSSIASRTGSAGEYVDYAASKGAVDTITKGLSIELAELGIRVNAVRPGVIYTEIHADGGEPERVDRVAHVVPMKRGGKPEEIADVITWLLSDTSSYVTGAIIDAGGGL</sequence>